<dbReference type="SUPFAM" id="SSF46785">
    <property type="entry name" value="Winged helix' DNA-binding domain"/>
    <property type="match status" value="1"/>
</dbReference>
<dbReference type="InterPro" id="IPR036388">
    <property type="entry name" value="WH-like_DNA-bd_sf"/>
</dbReference>
<dbReference type="GO" id="GO:0003700">
    <property type="term" value="F:DNA-binding transcription factor activity"/>
    <property type="evidence" value="ECO:0007669"/>
    <property type="project" value="TreeGrafter"/>
</dbReference>
<dbReference type="PROSITE" id="PS51197">
    <property type="entry name" value="HTH_RRF2_2"/>
    <property type="match status" value="1"/>
</dbReference>
<evidence type="ECO:0000313" key="1">
    <source>
        <dbReference type="EMBL" id="KKN15848.1"/>
    </source>
</evidence>
<accession>A0A0F9RF51</accession>
<comment type="caution">
    <text evidence="1">The sequence shown here is derived from an EMBL/GenBank/DDBJ whole genome shotgun (WGS) entry which is preliminary data.</text>
</comment>
<dbReference type="GO" id="GO:0005829">
    <property type="term" value="C:cytosol"/>
    <property type="evidence" value="ECO:0007669"/>
    <property type="project" value="TreeGrafter"/>
</dbReference>
<proteinExistence type="predicted"/>
<dbReference type="InterPro" id="IPR000944">
    <property type="entry name" value="Tscrpt_reg_Rrf2"/>
</dbReference>
<dbReference type="InterPro" id="IPR030489">
    <property type="entry name" value="TR_Rrf2-type_CS"/>
</dbReference>
<sequence length="158" mass="17643">MKITRKTEYAIRTILYLSSKRPNTKVMAKEIAEIMNIPKQFLAQVMLSLNHHGVVNAIRGAKGGFILAKKPSSISLLDVIEAIEGKLFINDCLVSRDSCSCQSECPVEDVWSDAQDALVKVLKKANFSSMVKKAKYKDKFIDQLKDADVCCKPVYVKS</sequence>
<name>A0A0F9RF51_9ZZZZ</name>
<dbReference type="Pfam" id="PF02082">
    <property type="entry name" value="Rrf2"/>
    <property type="match status" value="1"/>
</dbReference>
<dbReference type="PROSITE" id="PS01332">
    <property type="entry name" value="HTH_RRF2_1"/>
    <property type="match status" value="1"/>
</dbReference>
<protein>
    <recommendedName>
        <fullName evidence="2">Rrf2 family transcriptional regulator</fullName>
    </recommendedName>
</protein>
<dbReference type="EMBL" id="LAZR01003671">
    <property type="protein sequence ID" value="KKN15848.1"/>
    <property type="molecule type" value="Genomic_DNA"/>
</dbReference>
<dbReference type="AlphaFoldDB" id="A0A0F9RF51"/>
<dbReference type="Gene3D" id="1.10.10.10">
    <property type="entry name" value="Winged helix-like DNA-binding domain superfamily/Winged helix DNA-binding domain"/>
    <property type="match status" value="1"/>
</dbReference>
<gene>
    <name evidence="1" type="ORF">LCGC14_0981850</name>
</gene>
<dbReference type="InterPro" id="IPR036390">
    <property type="entry name" value="WH_DNA-bd_sf"/>
</dbReference>
<evidence type="ECO:0008006" key="2">
    <source>
        <dbReference type="Google" id="ProtNLM"/>
    </source>
</evidence>
<organism evidence="1">
    <name type="scientific">marine sediment metagenome</name>
    <dbReference type="NCBI Taxonomy" id="412755"/>
    <lineage>
        <taxon>unclassified sequences</taxon>
        <taxon>metagenomes</taxon>
        <taxon>ecological metagenomes</taxon>
    </lineage>
</organism>
<dbReference type="NCBIfam" id="TIGR00738">
    <property type="entry name" value="rrf2_super"/>
    <property type="match status" value="1"/>
</dbReference>
<reference evidence="1" key="1">
    <citation type="journal article" date="2015" name="Nature">
        <title>Complex archaea that bridge the gap between prokaryotes and eukaryotes.</title>
        <authorList>
            <person name="Spang A."/>
            <person name="Saw J.H."/>
            <person name="Jorgensen S.L."/>
            <person name="Zaremba-Niedzwiedzka K."/>
            <person name="Martijn J."/>
            <person name="Lind A.E."/>
            <person name="van Eijk R."/>
            <person name="Schleper C."/>
            <person name="Guy L."/>
            <person name="Ettema T.J."/>
        </authorList>
    </citation>
    <scope>NUCLEOTIDE SEQUENCE</scope>
</reference>
<dbReference type="PANTHER" id="PTHR33221">
    <property type="entry name" value="WINGED HELIX-TURN-HELIX TRANSCRIPTIONAL REGULATOR, RRF2 FAMILY"/>
    <property type="match status" value="1"/>
</dbReference>
<dbReference type="PANTHER" id="PTHR33221:SF2">
    <property type="entry name" value="TRANSCRIPTIONAL REGULATOR"/>
    <property type="match status" value="1"/>
</dbReference>